<dbReference type="Pfam" id="PF13439">
    <property type="entry name" value="Glyco_transf_4"/>
    <property type="match status" value="1"/>
</dbReference>
<dbReference type="Pfam" id="PF00535">
    <property type="entry name" value="Glycos_transf_2"/>
    <property type="match status" value="1"/>
</dbReference>
<dbReference type="PANTHER" id="PTHR43685">
    <property type="entry name" value="GLYCOSYLTRANSFERASE"/>
    <property type="match status" value="1"/>
</dbReference>
<comment type="similarity">
    <text evidence="1">Belongs to the glycosyltransferase 2 family.</text>
</comment>
<dbReference type="RefSeq" id="WP_216414661.1">
    <property type="nucleotide sequence ID" value="NZ_JAHLQK010000001.1"/>
</dbReference>
<keyword evidence="8" id="KW-1185">Reference proteome</keyword>
<proteinExistence type="inferred from homology"/>
<sequence length="636" mass="72662">MDPLVSIIMPVYNCDKYIDESIKSILKQTYKNFEIIVLDNNSTDNTLKIVREIKDDRIKVIQLGSNKGLNASFEEGLNHAKGEFIIRHDPDDISLPSRIERQIAYLQKHKELGMVSCLIKCFTYDTDYINQSTFIEKIQNHYIDKESILNAIIGNFIPIIFPTLMIRKQLLNKIILSQLNQEFDDQIELLLELIKIGGVEKVNKVLYSYRRHNEAYHIVKQHGYEEHTRIALENSDIKNHILYSKLYQNAKINKVNINLNQRSDKRILMLIDSLNIGGTETHVLNLVKSLIDKGIHVVVGTSGGPLTRMFEDSGIKIVKVPIKGDYISNRHIFGLLNTVKQIIDRENINLIHSHLFGSMSIANQIYKKYNIPYIVTLHGLFYPKDVLYSTCINASSIIAVSEPVKEMICGQLGKRVKDKVIVIPNGINIQEQTKDKKDNTIRKKLNIPDDGIVITYCSRLAWNKTIAAENFIFSCHNLALQYENLYAIVVGDGPDSSIIKREVDLINNSIGRDLLHLEGASFDVIQYYLESDIVVGTGRVALEAMSCCKPVISIGNEGYVGIVSEEMKELQWQTYFGDHDAIEKPDIITLGKAIRLLLDNPKDRKKIGLWSKKWCKEMFDEDLVAHRTIELYEELI</sequence>
<feature type="domain" description="Glycosyltransferase subfamily 4-like N-terminal" evidence="6">
    <location>
        <begin position="276"/>
        <end position="430"/>
    </location>
</feature>
<keyword evidence="3 7" id="KW-0808">Transferase</keyword>
<keyword evidence="2 7" id="KW-0328">Glycosyltransferase</keyword>
<feature type="domain" description="Glycosyl transferase family 1" evidence="4">
    <location>
        <begin position="439"/>
        <end position="608"/>
    </location>
</feature>
<dbReference type="Pfam" id="PF00534">
    <property type="entry name" value="Glycos_transf_1"/>
    <property type="match status" value="1"/>
</dbReference>
<gene>
    <name evidence="7" type="ORF">KQI88_01860</name>
</gene>
<evidence type="ECO:0000313" key="8">
    <source>
        <dbReference type="Proteomes" id="UP000779508"/>
    </source>
</evidence>
<evidence type="ECO:0000256" key="3">
    <source>
        <dbReference type="ARBA" id="ARBA00022679"/>
    </source>
</evidence>
<evidence type="ECO:0000313" key="7">
    <source>
        <dbReference type="EMBL" id="MBU5675161.1"/>
    </source>
</evidence>
<dbReference type="EC" id="2.4.-.-" evidence="7"/>
<evidence type="ECO:0000256" key="1">
    <source>
        <dbReference type="ARBA" id="ARBA00006739"/>
    </source>
</evidence>
<organism evidence="7 8">
    <name type="scientific">Alkaliphilus flagellatus</name>
    <dbReference type="NCBI Taxonomy" id="2841507"/>
    <lineage>
        <taxon>Bacteria</taxon>
        <taxon>Bacillati</taxon>
        <taxon>Bacillota</taxon>
        <taxon>Clostridia</taxon>
        <taxon>Peptostreptococcales</taxon>
        <taxon>Natronincolaceae</taxon>
        <taxon>Alkaliphilus</taxon>
    </lineage>
</organism>
<dbReference type="InterPro" id="IPR050834">
    <property type="entry name" value="Glycosyltransf_2"/>
</dbReference>
<dbReference type="Proteomes" id="UP000779508">
    <property type="component" value="Unassembled WGS sequence"/>
</dbReference>
<dbReference type="InterPro" id="IPR001173">
    <property type="entry name" value="Glyco_trans_2-like"/>
</dbReference>
<reference evidence="7 8" key="1">
    <citation type="submission" date="2021-06" db="EMBL/GenBank/DDBJ databases">
        <authorList>
            <person name="Sun Q."/>
            <person name="Li D."/>
        </authorList>
    </citation>
    <scope>NUCLEOTIDE SEQUENCE [LARGE SCALE GENOMIC DNA]</scope>
    <source>
        <strain evidence="7 8">MSJ-5</strain>
    </source>
</reference>
<feature type="domain" description="Glycosyltransferase 2-like" evidence="5">
    <location>
        <begin position="6"/>
        <end position="172"/>
    </location>
</feature>
<protein>
    <submittedName>
        <fullName evidence="7">Glycosyltransferase</fullName>
        <ecNumber evidence="7">2.4.-.-</ecNumber>
    </submittedName>
</protein>
<dbReference type="EMBL" id="JAHLQK010000001">
    <property type="protein sequence ID" value="MBU5675161.1"/>
    <property type="molecule type" value="Genomic_DNA"/>
</dbReference>
<evidence type="ECO:0000259" key="6">
    <source>
        <dbReference type="Pfam" id="PF13439"/>
    </source>
</evidence>
<evidence type="ECO:0000259" key="4">
    <source>
        <dbReference type="Pfam" id="PF00534"/>
    </source>
</evidence>
<name>A0ABS6FZ46_9FIRM</name>
<dbReference type="InterPro" id="IPR001296">
    <property type="entry name" value="Glyco_trans_1"/>
</dbReference>
<dbReference type="InterPro" id="IPR028098">
    <property type="entry name" value="Glyco_trans_4-like_N"/>
</dbReference>
<accession>A0ABS6FZ46</accession>
<dbReference type="GO" id="GO:0016757">
    <property type="term" value="F:glycosyltransferase activity"/>
    <property type="evidence" value="ECO:0007669"/>
    <property type="project" value="UniProtKB-KW"/>
</dbReference>
<dbReference type="PANTHER" id="PTHR43685:SF5">
    <property type="entry name" value="GLYCOSYLTRANSFERASE EPSE-RELATED"/>
    <property type="match status" value="1"/>
</dbReference>
<comment type="caution">
    <text evidence="7">The sequence shown here is derived from an EMBL/GenBank/DDBJ whole genome shotgun (WGS) entry which is preliminary data.</text>
</comment>
<evidence type="ECO:0000256" key="2">
    <source>
        <dbReference type="ARBA" id="ARBA00022676"/>
    </source>
</evidence>
<evidence type="ECO:0000259" key="5">
    <source>
        <dbReference type="Pfam" id="PF00535"/>
    </source>
</evidence>